<dbReference type="PROSITE" id="PS50893">
    <property type="entry name" value="ABC_TRANSPORTER_2"/>
    <property type="match status" value="1"/>
</dbReference>
<keyword evidence="5" id="KW-0547">Nucleotide-binding</keyword>
<dbReference type="Gene3D" id="3.40.50.300">
    <property type="entry name" value="P-loop containing nucleotide triphosphate hydrolases"/>
    <property type="match status" value="1"/>
</dbReference>
<keyword evidence="3" id="KW-0813">Transport</keyword>
<dbReference type="EMBL" id="LROS01000001">
    <property type="protein sequence ID" value="OBR97123.1"/>
    <property type="molecule type" value="Genomic_DNA"/>
</dbReference>
<evidence type="ECO:0000313" key="9">
    <source>
        <dbReference type="EMBL" id="OBR97123.1"/>
    </source>
</evidence>
<sequence>MDDQPVLSIKNLKTCFYDSKNNAVVNAVDGLSLNAFKGKITAVVGRSGSGKSVMALSIFDLVDEPGKIEAGEVILNGRDIRKLSKRQLRKVCGKEMSMIFQDPTSALNPVLKVKNQLMEAILIHQKVKKKDAIKRCEDMIRRVGLKNTNKILNSYPFELSGGMCQRVMIAMAMLSNPSVLIADEPTTALDLTIQAEILEELLKLKDLGMAIILITHDLSVVAQTADDVYVVNKGKIIESGNVYDIFEKPQHRYTKELMESV</sequence>
<dbReference type="CDD" id="cd03257">
    <property type="entry name" value="ABC_NikE_OppD_transporters"/>
    <property type="match status" value="1"/>
</dbReference>
<dbReference type="InterPro" id="IPR003593">
    <property type="entry name" value="AAA+_ATPase"/>
</dbReference>
<comment type="similarity">
    <text evidence="2">Belongs to the ABC transporter superfamily.</text>
</comment>
<evidence type="ECO:0000256" key="5">
    <source>
        <dbReference type="ARBA" id="ARBA00022741"/>
    </source>
</evidence>
<comment type="caution">
    <text evidence="9">The sequence shown here is derived from an EMBL/GenBank/DDBJ whole genome shotgun (WGS) entry which is preliminary data.</text>
</comment>
<evidence type="ECO:0000256" key="3">
    <source>
        <dbReference type="ARBA" id="ARBA00022448"/>
    </source>
</evidence>
<dbReference type="RefSeq" id="WP_065076511.1">
    <property type="nucleotide sequence ID" value="NZ_LROS01000001.1"/>
</dbReference>
<dbReference type="GO" id="GO:0016887">
    <property type="term" value="F:ATP hydrolysis activity"/>
    <property type="evidence" value="ECO:0007669"/>
    <property type="project" value="InterPro"/>
</dbReference>
<dbReference type="Proteomes" id="UP000093954">
    <property type="component" value="Unassembled WGS sequence"/>
</dbReference>
<evidence type="ECO:0000256" key="2">
    <source>
        <dbReference type="ARBA" id="ARBA00005417"/>
    </source>
</evidence>
<dbReference type="PANTHER" id="PTHR43297">
    <property type="entry name" value="OLIGOPEPTIDE TRANSPORT ATP-BINDING PROTEIN APPD"/>
    <property type="match status" value="1"/>
</dbReference>
<evidence type="ECO:0000256" key="1">
    <source>
        <dbReference type="ARBA" id="ARBA00004202"/>
    </source>
</evidence>
<dbReference type="InterPro" id="IPR027417">
    <property type="entry name" value="P-loop_NTPase"/>
</dbReference>
<accession>A0A1A6B4D5</accession>
<dbReference type="InterPro" id="IPR050388">
    <property type="entry name" value="ABC_Ni/Peptide_Import"/>
</dbReference>
<comment type="subcellular location">
    <subcellularLocation>
        <location evidence="1">Cell membrane</location>
        <topology evidence="1">Peripheral membrane protein</topology>
    </subcellularLocation>
</comment>
<organism evidence="9 10">
    <name type="scientific">Clostridium ragsdalei P11</name>
    <dbReference type="NCBI Taxonomy" id="1353534"/>
    <lineage>
        <taxon>Bacteria</taxon>
        <taxon>Bacillati</taxon>
        <taxon>Bacillota</taxon>
        <taxon>Clostridia</taxon>
        <taxon>Eubacteriales</taxon>
        <taxon>Clostridiaceae</taxon>
        <taxon>Clostridium</taxon>
    </lineage>
</organism>
<dbReference type="InterPro" id="IPR017871">
    <property type="entry name" value="ABC_transporter-like_CS"/>
</dbReference>
<evidence type="ECO:0000313" key="10">
    <source>
        <dbReference type="Proteomes" id="UP000093954"/>
    </source>
</evidence>
<dbReference type="FunFam" id="3.40.50.300:FF:000016">
    <property type="entry name" value="Oligopeptide ABC transporter ATP-binding component"/>
    <property type="match status" value="1"/>
</dbReference>
<dbReference type="SUPFAM" id="SSF52540">
    <property type="entry name" value="P-loop containing nucleoside triphosphate hydrolases"/>
    <property type="match status" value="1"/>
</dbReference>
<keyword evidence="10" id="KW-1185">Reference proteome</keyword>
<keyword evidence="6 9" id="KW-0067">ATP-binding</keyword>
<keyword evidence="7" id="KW-0472">Membrane</keyword>
<dbReference type="PANTHER" id="PTHR43297:SF2">
    <property type="entry name" value="DIPEPTIDE TRANSPORT ATP-BINDING PROTEIN DPPD"/>
    <property type="match status" value="1"/>
</dbReference>
<evidence type="ECO:0000256" key="4">
    <source>
        <dbReference type="ARBA" id="ARBA00022475"/>
    </source>
</evidence>
<dbReference type="SMART" id="SM00382">
    <property type="entry name" value="AAA"/>
    <property type="match status" value="1"/>
</dbReference>
<evidence type="ECO:0000256" key="7">
    <source>
        <dbReference type="ARBA" id="ARBA00023136"/>
    </source>
</evidence>
<gene>
    <name evidence="9" type="primary">oppD_1</name>
    <name evidence="9" type="ORF">CLRAG_00420</name>
</gene>
<feature type="domain" description="ABC transporter" evidence="8">
    <location>
        <begin position="7"/>
        <end position="258"/>
    </location>
</feature>
<dbReference type="AlphaFoldDB" id="A0A1A6B4D5"/>
<dbReference type="Pfam" id="PF00005">
    <property type="entry name" value="ABC_tran"/>
    <property type="match status" value="1"/>
</dbReference>
<reference evidence="9 10" key="1">
    <citation type="journal article" date="2012" name="Front. Microbiol.">
        <title>Draft Genome Sequence of the Virulent Strain 01-B526 of the Fish Pathogen Aeromonas salmonicida.</title>
        <authorList>
            <person name="Charette S.J."/>
            <person name="Brochu F."/>
            <person name="Boyle B."/>
            <person name="Filion G."/>
            <person name="Tanaka K.H."/>
            <person name="Derome N."/>
        </authorList>
    </citation>
    <scope>NUCLEOTIDE SEQUENCE [LARGE SCALE GENOMIC DNA]</scope>
    <source>
        <strain evidence="9 10">P11</strain>
    </source>
</reference>
<dbReference type="PATRIC" id="fig|1353534.3.peg.42"/>
<name>A0A1A6B4D5_9CLOT</name>
<dbReference type="InterPro" id="IPR003439">
    <property type="entry name" value="ABC_transporter-like_ATP-bd"/>
</dbReference>
<dbReference type="GO" id="GO:0005886">
    <property type="term" value="C:plasma membrane"/>
    <property type="evidence" value="ECO:0007669"/>
    <property type="project" value="UniProtKB-SubCell"/>
</dbReference>
<evidence type="ECO:0000256" key="6">
    <source>
        <dbReference type="ARBA" id="ARBA00022840"/>
    </source>
</evidence>
<proteinExistence type="inferred from homology"/>
<dbReference type="PROSITE" id="PS00211">
    <property type="entry name" value="ABC_TRANSPORTER_1"/>
    <property type="match status" value="1"/>
</dbReference>
<keyword evidence="4" id="KW-1003">Cell membrane</keyword>
<dbReference type="GO" id="GO:0005524">
    <property type="term" value="F:ATP binding"/>
    <property type="evidence" value="ECO:0007669"/>
    <property type="project" value="UniProtKB-KW"/>
</dbReference>
<protein>
    <submittedName>
        <fullName evidence="9">Oligopeptide transport ATP-binding protein OppD</fullName>
    </submittedName>
</protein>
<evidence type="ECO:0000259" key="8">
    <source>
        <dbReference type="PROSITE" id="PS50893"/>
    </source>
</evidence>